<dbReference type="EMBL" id="RXNS01000022">
    <property type="protein sequence ID" value="RTQ98926.1"/>
    <property type="molecule type" value="Genomic_DNA"/>
</dbReference>
<evidence type="ECO:0000256" key="1">
    <source>
        <dbReference type="SAM" id="SignalP"/>
    </source>
</evidence>
<gene>
    <name evidence="2" type="ORF">EKG36_18490</name>
</gene>
<sequence>MQRAWWACLLVVLAGCQAGPASLPVAEPPPDPACHWPVDADTPPTTLPRVVAALEDEDFLVRHTAVELGLVSAERAKRTIYHNAVDPGPRLGGFVVGGSGGRVASGVVLGMGVGYAAIDEEATEIERVSAVVGPERVRVTRDYRLFDWRGAMRESRTASDAAFCRKLRLAIRRQPAEATP</sequence>
<comment type="caution">
    <text evidence="2">The sequence shown here is derived from an EMBL/GenBank/DDBJ whole genome shotgun (WGS) entry which is preliminary data.</text>
</comment>
<keyword evidence="3" id="KW-1185">Reference proteome</keyword>
<dbReference type="RefSeq" id="WP_126486694.1">
    <property type="nucleotide sequence ID" value="NZ_RXNS01000022.1"/>
</dbReference>
<feature type="chain" id="PRO_5019333631" description="DUF4410 domain-containing protein" evidence="1">
    <location>
        <begin position="24"/>
        <end position="180"/>
    </location>
</feature>
<dbReference type="Proteomes" id="UP000267400">
    <property type="component" value="Unassembled WGS sequence"/>
</dbReference>
<name>A0A431UZT7_9GAMM</name>
<dbReference type="AlphaFoldDB" id="A0A431UZT7"/>
<dbReference type="PROSITE" id="PS51257">
    <property type="entry name" value="PROKAR_LIPOPROTEIN"/>
    <property type="match status" value="1"/>
</dbReference>
<evidence type="ECO:0008006" key="4">
    <source>
        <dbReference type="Google" id="ProtNLM"/>
    </source>
</evidence>
<feature type="signal peptide" evidence="1">
    <location>
        <begin position="1"/>
        <end position="23"/>
    </location>
</feature>
<proteinExistence type="predicted"/>
<accession>A0A431UZT7</accession>
<keyword evidence="1" id="KW-0732">Signal</keyword>
<dbReference type="OrthoDB" id="6182822at2"/>
<evidence type="ECO:0000313" key="2">
    <source>
        <dbReference type="EMBL" id="RTQ98926.1"/>
    </source>
</evidence>
<organism evidence="2 3">
    <name type="scientific">Halomonas nitroreducens</name>
    <dbReference type="NCBI Taxonomy" id="447425"/>
    <lineage>
        <taxon>Bacteria</taxon>
        <taxon>Pseudomonadati</taxon>
        <taxon>Pseudomonadota</taxon>
        <taxon>Gammaproteobacteria</taxon>
        <taxon>Oceanospirillales</taxon>
        <taxon>Halomonadaceae</taxon>
        <taxon>Halomonas</taxon>
    </lineage>
</organism>
<protein>
    <recommendedName>
        <fullName evidence="4">DUF4410 domain-containing protein</fullName>
    </recommendedName>
</protein>
<reference evidence="2 3" key="1">
    <citation type="submission" date="2018-12" db="EMBL/GenBank/DDBJ databases">
        <authorList>
            <person name="Yu L."/>
        </authorList>
    </citation>
    <scope>NUCLEOTIDE SEQUENCE [LARGE SCALE GENOMIC DNA]</scope>
    <source>
        <strain evidence="2 3">11S</strain>
    </source>
</reference>
<evidence type="ECO:0000313" key="3">
    <source>
        <dbReference type="Proteomes" id="UP000267400"/>
    </source>
</evidence>